<dbReference type="Proteomes" id="UP001228690">
    <property type="component" value="Chromosome"/>
</dbReference>
<sequence>METKENEDIRERKGSFFTPRIWVEKSQEYIADVLGKDWQDEYYVWDCAAGTGNLLAGLTNKYNIWASTLDKQDVDVMHDRIKNGANLPESHCFQFDFLNDDFSKLPPKLKEIINNEEKRKKLVMYINPPYAEASTATTITGTGTNKTSVANKTKMYEDFHKEVGTSARELFVQFLLRINKDINGCILAQFSTLKIVQAGNFEKFRSQFKAKFKKGFIVPANTFDNVKGNFPIGFMIWDLNSKNDIHKSKLHVYNEKGSFLYHKNFQPYAKGTLIIDWLRGYYDKLNTRISYLRLLGTDFQHNKDIFFTTIPSENDFKYKLTTNITKTNIIPMCIYLAVRHCIKATWLNDRDQFLYPQESWLTDTEFQNNSLAYALFHRQNRITGKEKLNHWIPFTETEVEAKETFTSNFMHTFISGKIQIEKNEGERSLNEESCAFIPQKPLEFSTEAQAVFDAGRELWRYYHACEAVNGNASFYDIREHFQGRNDAGKMNSKSTDTTYNNLLGILKMQMEVLRKQIVPKVYEHGFLLK</sequence>
<accession>A0ABY8MFC1</accession>
<proteinExistence type="predicted"/>
<reference evidence="1 2" key="1">
    <citation type="submission" date="2023-04" db="EMBL/GenBank/DDBJ databases">
        <title>Spirochaete genome identified in red abalone sample constitutes a novel genus.</title>
        <authorList>
            <person name="Sharma S.P."/>
            <person name="Purcell C.M."/>
            <person name="Hyde J.R."/>
            <person name="Severin A.J."/>
        </authorList>
    </citation>
    <scope>NUCLEOTIDE SEQUENCE [LARGE SCALE GENOMIC DNA]</scope>
    <source>
        <strain evidence="1 2">SP-2023</strain>
    </source>
</reference>
<dbReference type="SUPFAM" id="SSF53335">
    <property type="entry name" value="S-adenosyl-L-methionine-dependent methyltransferases"/>
    <property type="match status" value="1"/>
</dbReference>
<keyword evidence="2" id="KW-1185">Reference proteome</keyword>
<dbReference type="Gene3D" id="3.40.50.150">
    <property type="entry name" value="Vaccinia Virus protein VP39"/>
    <property type="match status" value="1"/>
</dbReference>
<organism evidence="1 2">
    <name type="scientific">Candidatus Haliotispira prima</name>
    <dbReference type="NCBI Taxonomy" id="3034016"/>
    <lineage>
        <taxon>Bacteria</taxon>
        <taxon>Pseudomonadati</taxon>
        <taxon>Spirochaetota</taxon>
        <taxon>Spirochaetia</taxon>
        <taxon>Spirochaetales</taxon>
        <taxon>Spirochaetaceae</taxon>
        <taxon>Candidatus Haliotispira</taxon>
    </lineage>
</organism>
<dbReference type="InterPro" id="IPR029063">
    <property type="entry name" value="SAM-dependent_MTases_sf"/>
</dbReference>
<gene>
    <name evidence="1" type="ORF">P0082_09315</name>
</gene>
<protein>
    <submittedName>
        <fullName evidence="1">Uncharacterized protein</fullName>
    </submittedName>
</protein>
<dbReference type="RefSeq" id="WP_326926860.1">
    <property type="nucleotide sequence ID" value="NZ_CP123443.1"/>
</dbReference>
<evidence type="ECO:0000313" key="1">
    <source>
        <dbReference type="EMBL" id="WGK68674.1"/>
    </source>
</evidence>
<name>A0ABY8MFC1_9SPIO</name>
<dbReference type="EMBL" id="CP123443">
    <property type="protein sequence ID" value="WGK68674.1"/>
    <property type="molecule type" value="Genomic_DNA"/>
</dbReference>
<evidence type="ECO:0000313" key="2">
    <source>
        <dbReference type="Proteomes" id="UP001228690"/>
    </source>
</evidence>